<dbReference type="GO" id="GO:0003677">
    <property type="term" value="F:DNA binding"/>
    <property type="evidence" value="ECO:0007669"/>
    <property type="project" value="InterPro"/>
</dbReference>
<evidence type="ECO:0008006" key="6">
    <source>
        <dbReference type="Google" id="ProtNLM"/>
    </source>
</evidence>
<reference evidence="4" key="3">
    <citation type="submission" date="2025-08" db="UniProtKB">
        <authorList>
            <consortium name="Ensembl"/>
        </authorList>
    </citation>
    <scope>IDENTIFICATION</scope>
    <source>
        <strain evidence="4">HNI</strain>
    </source>
</reference>
<feature type="domain" description="Insertion element IS150 protein InsJ-like helix-turn-helix" evidence="3">
    <location>
        <begin position="9"/>
        <end position="59"/>
    </location>
</feature>
<dbReference type="Pfam" id="PF01498">
    <property type="entry name" value="HTH_Tnp_Tc3_2"/>
    <property type="match status" value="1"/>
</dbReference>
<name>A0A3P9MQU7_ORYLA</name>
<evidence type="ECO:0000259" key="1">
    <source>
        <dbReference type="Pfam" id="PF01498"/>
    </source>
</evidence>
<reference evidence="4 5" key="2">
    <citation type="submission" date="2017-04" db="EMBL/GenBank/DDBJ databases">
        <title>CpG methylation of centromeres and impact of large insertions on vertebrate speciation.</title>
        <authorList>
            <person name="Ichikawa K."/>
            <person name="Yoshimura J."/>
            <person name="Morishita S."/>
        </authorList>
    </citation>
    <scope>NUCLEOTIDE SEQUENCE</scope>
    <source>
        <strain evidence="4 5">HNI</strain>
    </source>
</reference>
<dbReference type="Ensembl" id="ENSORLT00020030691.1">
    <property type="protein sequence ID" value="ENSORLP00020035325.1"/>
    <property type="gene ID" value="ENSORLG00020022178.1"/>
</dbReference>
<reference evidence="4" key="4">
    <citation type="submission" date="2025-09" db="UniProtKB">
        <authorList>
            <consortium name="Ensembl"/>
        </authorList>
    </citation>
    <scope>IDENTIFICATION</scope>
    <source>
        <strain evidence="4">HNI</strain>
    </source>
</reference>
<dbReference type="Pfam" id="PF13358">
    <property type="entry name" value="DDE_3"/>
    <property type="match status" value="1"/>
</dbReference>
<dbReference type="Pfam" id="PF13518">
    <property type="entry name" value="HTH_28"/>
    <property type="match status" value="1"/>
</dbReference>
<dbReference type="Gene3D" id="3.30.420.10">
    <property type="entry name" value="Ribonuclease H-like superfamily/Ribonuclease H"/>
    <property type="match status" value="1"/>
</dbReference>
<sequence length="326" mass="38041">MPQMSQVLRERAIGMLIAGMSTRAVARELNVHFSTISRLQRRFREFGSTSNRPHNRRPRVTAPAQDLHIQHVHLQDRLRPATRKAAETIGLHNHRISAQTVRNRLREAHLHARRPHRGLHLTPVRRRNRLERANAHMRWRLARWRGVLFTDESRFTLFRADGRQRVWRRVGERFSDVNVVDRVAHGGGGVMVWAGICYGRRTQVHSIDGSLNAQRYRDEILGPIVVPYIQQHHLMLQHDDARPHVARICTQFLEAENIPVLAWPAYSPDMSPIDHVWDALDRRIRQRVPVPANIQQLRTAIEEEWTNIPQATIDNMINSMRRRCVA</sequence>
<dbReference type="InterPro" id="IPR052338">
    <property type="entry name" value="Transposase_5"/>
</dbReference>
<evidence type="ECO:0000259" key="2">
    <source>
        <dbReference type="Pfam" id="PF13358"/>
    </source>
</evidence>
<reference key="1">
    <citation type="journal article" date="2007" name="Nature">
        <title>The medaka draft genome and insights into vertebrate genome evolution.</title>
        <authorList>
            <person name="Kasahara M."/>
            <person name="Naruse K."/>
            <person name="Sasaki S."/>
            <person name="Nakatani Y."/>
            <person name="Qu W."/>
            <person name="Ahsan B."/>
            <person name="Yamada T."/>
            <person name="Nagayasu Y."/>
            <person name="Doi K."/>
            <person name="Kasai Y."/>
            <person name="Jindo T."/>
            <person name="Kobayashi D."/>
            <person name="Shimada A."/>
            <person name="Toyoda A."/>
            <person name="Kuroki Y."/>
            <person name="Fujiyama A."/>
            <person name="Sasaki T."/>
            <person name="Shimizu A."/>
            <person name="Asakawa S."/>
            <person name="Shimizu N."/>
            <person name="Hashimoto S."/>
            <person name="Yang J."/>
            <person name="Lee Y."/>
            <person name="Matsushima K."/>
            <person name="Sugano S."/>
            <person name="Sakaizumi M."/>
            <person name="Narita T."/>
            <person name="Ohishi K."/>
            <person name="Haga S."/>
            <person name="Ohta F."/>
            <person name="Nomoto H."/>
            <person name="Nogata K."/>
            <person name="Morishita T."/>
            <person name="Endo T."/>
            <person name="Shin-I T."/>
            <person name="Takeda H."/>
            <person name="Morishita S."/>
            <person name="Kohara Y."/>
        </authorList>
    </citation>
    <scope>NUCLEOTIDE SEQUENCE [LARGE SCALE GENOMIC DNA]</scope>
    <source>
        <strain>Hd-rR</strain>
    </source>
</reference>
<protein>
    <recommendedName>
        <fullName evidence="6">Tc1-like transposase DDE domain-containing protein</fullName>
    </recommendedName>
</protein>
<dbReference type="PANTHER" id="PTHR23022">
    <property type="entry name" value="TRANSPOSABLE ELEMENT-RELATED"/>
    <property type="match status" value="1"/>
</dbReference>
<dbReference type="InterPro" id="IPR002492">
    <property type="entry name" value="Transposase_Tc1-like"/>
</dbReference>
<dbReference type="GO" id="GO:0006313">
    <property type="term" value="P:DNA transposition"/>
    <property type="evidence" value="ECO:0007669"/>
    <property type="project" value="InterPro"/>
</dbReference>
<dbReference type="InterPro" id="IPR055247">
    <property type="entry name" value="InsJ-like_HTH"/>
</dbReference>
<dbReference type="GO" id="GO:0015074">
    <property type="term" value="P:DNA integration"/>
    <property type="evidence" value="ECO:0007669"/>
    <property type="project" value="InterPro"/>
</dbReference>
<evidence type="ECO:0000259" key="3">
    <source>
        <dbReference type="Pfam" id="PF13518"/>
    </source>
</evidence>
<dbReference type="InterPro" id="IPR036397">
    <property type="entry name" value="RNaseH_sf"/>
</dbReference>
<evidence type="ECO:0000313" key="4">
    <source>
        <dbReference type="Ensembl" id="ENSORLP00020035325.1"/>
    </source>
</evidence>
<dbReference type="SUPFAM" id="SSF46689">
    <property type="entry name" value="Homeodomain-like"/>
    <property type="match status" value="1"/>
</dbReference>
<feature type="domain" description="Tc1-like transposase DDE" evidence="2">
    <location>
        <begin position="147"/>
        <end position="288"/>
    </location>
</feature>
<dbReference type="InterPro" id="IPR038717">
    <property type="entry name" value="Tc1-like_DDE_dom"/>
</dbReference>
<feature type="domain" description="Transposase Tc1-like" evidence="1">
    <location>
        <begin position="93"/>
        <end position="137"/>
    </location>
</feature>
<organism evidence="4 5">
    <name type="scientific">Oryzias latipes</name>
    <name type="common">Japanese rice fish</name>
    <name type="synonym">Japanese killifish</name>
    <dbReference type="NCBI Taxonomy" id="8090"/>
    <lineage>
        <taxon>Eukaryota</taxon>
        <taxon>Metazoa</taxon>
        <taxon>Chordata</taxon>
        <taxon>Craniata</taxon>
        <taxon>Vertebrata</taxon>
        <taxon>Euteleostomi</taxon>
        <taxon>Actinopterygii</taxon>
        <taxon>Neopterygii</taxon>
        <taxon>Teleostei</taxon>
        <taxon>Neoteleostei</taxon>
        <taxon>Acanthomorphata</taxon>
        <taxon>Ovalentaria</taxon>
        <taxon>Atherinomorphae</taxon>
        <taxon>Beloniformes</taxon>
        <taxon>Adrianichthyidae</taxon>
        <taxon>Oryziinae</taxon>
        <taxon>Oryzias</taxon>
    </lineage>
</organism>
<dbReference type="InterPro" id="IPR036388">
    <property type="entry name" value="WH-like_DNA-bd_sf"/>
</dbReference>
<dbReference type="InterPro" id="IPR009057">
    <property type="entry name" value="Homeodomain-like_sf"/>
</dbReference>
<dbReference type="PANTHER" id="PTHR23022:SF135">
    <property type="entry name" value="SI:DKEY-77F5.3"/>
    <property type="match status" value="1"/>
</dbReference>
<dbReference type="Gene3D" id="1.10.10.10">
    <property type="entry name" value="Winged helix-like DNA-binding domain superfamily/Winged helix DNA-binding domain"/>
    <property type="match status" value="1"/>
</dbReference>
<proteinExistence type="predicted"/>
<dbReference type="AlphaFoldDB" id="A0A3P9MQU7"/>
<accession>A0A3P9MQU7</accession>
<dbReference type="Proteomes" id="UP000265180">
    <property type="component" value="Chromosome 14"/>
</dbReference>
<evidence type="ECO:0000313" key="5">
    <source>
        <dbReference type="Proteomes" id="UP000265180"/>
    </source>
</evidence>